<evidence type="ECO:0000256" key="1">
    <source>
        <dbReference type="SAM" id="MobiDB-lite"/>
    </source>
</evidence>
<sequence length="182" mass="19094">MVAAAATTARARSDDEVGYVLRGGKRGEGLDGALIGRLKKACESLVVHEGDGAAQRSSGEEGMVEVVPEDAVAPDWFQWPESKQRTAPHLADMLVEHGEARGRLRSRPQLRWIWGERGRGAGVGKISGGGRRADEADGTLPYPLSAAGTRGRRAGSARTAGAPRSASPVARWKATEGEVGSG</sequence>
<name>M8AR50_TRIUA</name>
<dbReference type="AlphaFoldDB" id="M8AR50"/>
<proteinExistence type="predicted"/>
<accession>M8AR50</accession>
<reference evidence="2" key="1">
    <citation type="journal article" date="2013" name="Nature">
        <title>Draft genome of the wheat A-genome progenitor Triticum urartu.</title>
        <authorList>
            <person name="Ling H.Q."/>
            <person name="Zhao S."/>
            <person name="Liu D."/>
            <person name="Wang J."/>
            <person name="Sun H."/>
            <person name="Zhang C."/>
            <person name="Fan H."/>
            <person name="Li D."/>
            <person name="Dong L."/>
            <person name="Tao Y."/>
            <person name="Gao C."/>
            <person name="Wu H."/>
            <person name="Li Y."/>
            <person name="Cui Y."/>
            <person name="Guo X."/>
            <person name="Zheng S."/>
            <person name="Wang B."/>
            <person name="Yu K."/>
            <person name="Liang Q."/>
            <person name="Yang W."/>
            <person name="Lou X."/>
            <person name="Chen J."/>
            <person name="Feng M."/>
            <person name="Jian J."/>
            <person name="Zhang X."/>
            <person name="Luo G."/>
            <person name="Jiang Y."/>
            <person name="Liu J."/>
            <person name="Wang Z."/>
            <person name="Sha Y."/>
            <person name="Zhang B."/>
            <person name="Wu H."/>
            <person name="Tang D."/>
            <person name="Shen Q."/>
            <person name="Xue P."/>
            <person name="Zou S."/>
            <person name="Wang X."/>
            <person name="Liu X."/>
            <person name="Wang F."/>
            <person name="Yang Y."/>
            <person name="An X."/>
            <person name="Dong Z."/>
            <person name="Zhang K."/>
            <person name="Zhang X."/>
            <person name="Luo M.C."/>
            <person name="Dvorak J."/>
            <person name="Tong Y."/>
            <person name="Wang J."/>
            <person name="Yang H."/>
            <person name="Li Z."/>
            <person name="Wang D."/>
            <person name="Zhang A."/>
            <person name="Wang J."/>
        </authorList>
    </citation>
    <scope>NUCLEOTIDE SEQUENCE</scope>
</reference>
<protein>
    <submittedName>
        <fullName evidence="2">Uncharacterized protein</fullName>
    </submittedName>
</protein>
<feature type="region of interest" description="Disordered" evidence="1">
    <location>
        <begin position="123"/>
        <end position="182"/>
    </location>
</feature>
<gene>
    <name evidence="2" type="ORF">TRIUR3_34368</name>
</gene>
<organism evidence="2">
    <name type="scientific">Triticum urartu</name>
    <name type="common">Red wild einkorn</name>
    <name type="synonym">Crithodium urartu</name>
    <dbReference type="NCBI Taxonomy" id="4572"/>
    <lineage>
        <taxon>Eukaryota</taxon>
        <taxon>Viridiplantae</taxon>
        <taxon>Streptophyta</taxon>
        <taxon>Embryophyta</taxon>
        <taxon>Tracheophyta</taxon>
        <taxon>Spermatophyta</taxon>
        <taxon>Magnoliopsida</taxon>
        <taxon>Liliopsida</taxon>
        <taxon>Poales</taxon>
        <taxon>Poaceae</taxon>
        <taxon>BOP clade</taxon>
        <taxon>Pooideae</taxon>
        <taxon>Triticodae</taxon>
        <taxon>Triticeae</taxon>
        <taxon>Triticinae</taxon>
        <taxon>Triticum</taxon>
    </lineage>
</organism>
<dbReference type="EMBL" id="KD017100">
    <property type="protein sequence ID" value="EMS67610.1"/>
    <property type="molecule type" value="Genomic_DNA"/>
</dbReference>
<evidence type="ECO:0000313" key="2">
    <source>
        <dbReference type="EMBL" id="EMS67610.1"/>
    </source>
</evidence>
<feature type="compositionally biased region" description="Low complexity" evidence="1">
    <location>
        <begin position="156"/>
        <end position="168"/>
    </location>
</feature>